<dbReference type="GO" id="GO:0005886">
    <property type="term" value="C:plasma membrane"/>
    <property type="evidence" value="ECO:0007669"/>
    <property type="project" value="UniProtKB-SubCell"/>
</dbReference>
<keyword evidence="2" id="KW-0813">Transport</keyword>
<feature type="transmembrane region" description="Helical" evidence="7">
    <location>
        <begin position="233"/>
        <end position="252"/>
    </location>
</feature>
<comment type="subcellular location">
    <subcellularLocation>
        <location evidence="1">Cell membrane</location>
        <topology evidence="1">Multi-pass membrane protein</topology>
    </subcellularLocation>
</comment>
<feature type="transmembrane region" description="Helical" evidence="7">
    <location>
        <begin position="173"/>
        <end position="191"/>
    </location>
</feature>
<dbReference type="OrthoDB" id="117970at2157"/>
<dbReference type="Proteomes" id="UP000002408">
    <property type="component" value="Chromosome"/>
</dbReference>
<feature type="transmembrane region" description="Helical" evidence="7">
    <location>
        <begin position="410"/>
        <end position="430"/>
    </location>
</feature>
<dbReference type="Pfam" id="PF07690">
    <property type="entry name" value="MFS_1"/>
    <property type="match status" value="1"/>
</dbReference>
<dbReference type="CDD" id="cd17321">
    <property type="entry name" value="MFS_MMR_MDR_like"/>
    <property type="match status" value="1"/>
</dbReference>
<dbReference type="PANTHER" id="PTHR42718">
    <property type="entry name" value="MAJOR FACILITATOR SUPERFAMILY MULTIDRUG TRANSPORTER MFSC"/>
    <property type="match status" value="1"/>
</dbReference>
<keyword evidence="10" id="KW-1185">Reference proteome</keyword>
<proteinExistence type="predicted"/>
<protein>
    <submittedName>
        <fullName evidence="9">Major facilitator superfamily MFS_1</fullName>
    </submittedName>
</protein>
<dbReference type="PROSITE" id="PS50850">
    <property type="entry name" value="MFS"/>
    <property type="match status" value="1"/>
</dbReference>
<feature type="transmembrane region" description="Helical" evidence="7">
    <location>
        <begin position="203"/>
        <end position="221"/>
    </location>
</feature>
<evidence type="ECO:0000256" key="7">
    <source>
        <dbReference type="SAM" id="Phobius"/>
    </source>
</evidence>
<dbReference type="InterPro" id="IPR036259">
    <property type="entry name" value="MFS_trans_sf"/>
</dbReference>
<accession>A7I6V4</accession>
<evidence type="ECO:0000256" key="4">
    <source>
        <dbReference type="ARBA" id="ARBA00022692"/>
    </source>
</evidence>
<dbReference type="RefSeq" id="WP_012106490.1">
    <property type="nucleotide sequence ID" value="NC_009712.1"/>
</dbReference>
<keyword evidence="3" id="KW-1003">Cell membrane</keyword>
<feature type="transmembrane region" description="Helical" evidence="7">
    <location>
        <begin position="273"/>
        <end position="294"/>
    </location>
</feature>
<dbReference type="EMBL" id="CP000780">
    <property type="protein sequence ID" value="ABS55465.1"/>
    <property type="molecule type" value="Genomic_DNA"/>
</dbReference>
<dbReference type="InterPro" id="IPR011701">
    <property type="entry name" value="MFS"/>
</dbReference>
<feature type="transmembrane region" description="Helical" evidence="7">
    <location>
        <begin position="442"/>
        <end position="462"/>
    </location>
</feature>
<dbReference type="SUPFAM" id="SSF103473">
    <property type="entry name" value="MFS general substrate transporter"/>
    <property type="match status" value="1"/>
</dbReference>
<feature type="domain" description="Major facilitator superfamily (MFS) profile" evidence="8">
    <location>
        <begin position="16"/>
        <end position="462"/>
    </location>
</feature>
<evidence type="ECO:0000256" key="1">
    <source>
        <dbReference type="ARBA" id="ARBA00004651"/>
    </source>
</evidence>
<dbReference type="InterPro" id="IPR020846">
    <property type="entry name" value="MFS_dom"/>
</dbReference>
<gene>
    <name evidence="9" type="ordered locus">Mboo_0947</name>
</gene>
<organism evidence="9 10">
    <name type="scientific">Methanoregula boonei (strain DSM 21154 / JCM 14090 / 6A8)</name>
    <dbReference type="NCBI Taxonomy" id="456442"/>
    <lineage>
        <taxon>Archaea</taxon>
        <taxon>Methanobacteriati</taxon>
        <taxon>Methanobacteriota</taxon>
        <taxon>Stenosarchaea group</taxon>
        <taxon>Methanomicrobia</taxon>
        <taxon>Methanomicrobiales</taxon>
        <taxon>Methanoregulaceae</taxon>
        <taxon>Methanoregula</taxon>
    </lineage>
</organism>
<sequence length="483" mass="50169">MPAAARAGNRSRPNAVLVLILAGYLMIVLDIAIAITALPQIHTSLGFSDTGLSWVQNAYMLTFGGLLLLGARSGDILGRRRMFVLGIGIFTAASLAVGLAPSAVVLVGARALQGVGAAILAPSTLALLMANFPEGRERTRAVAYYGAVAGVGASLGLVLGGILTTWISWRVAFFVNVPIGIAMMLAAPYYLTETEQRPGRFDLAGAITSTLGMTALVYGIVNSATAGWGDPTTIMALAASVLLLAFFIFNEWRADQPIMPLRLFASRERTGAYAARILFLGAMLGFWFFITQFLQVVDGFSPIEAGLAFFPMTVANFVVAVYVPQMTRRFGNGRLLAGGLAITLVGMFWLSRLSADSAYGTGIALPMILIGIGQGASLAPLTASGIAGVTKEDAGAASGLVNVAHQLGGSLGLGILVTVFAAAGSAALAGPQLLAVRVAASLSGGTMMLGIAFVIVMLLIVWPGTVPGNQNVPEKMNYPEVQK</sequence>
<evidence type="ECO:0000256" key="3">
    <source>
        <dbReference type="ARBA" id="ARBA00022475"/>
    </source>
</evidence>
<keyword evidence="5 7" id="KW-1133">Transmembrane helix</keyword>
<dbReference type="STRING" id="456442.Mboo_0947"/>
<dbReference type="GeneID" id="5411803"/>
<dbReference type="Gene3D" id="1.20.1720.10">
    <property type="entry name" value="Multidrug resistance protein D"/>
    <property type="match status" value="1"/>
</dbReference>
<evidence type="ECO:0000313" key="9">
    <source>
        <dbReference type="EMBL" id="ABS55465.1"/>
    </source>
</evidence>
<feature type="transmembrane region" description="Helical" evidence="7">
    <location>
        <begin position="142"/>
        <end position="167"/>
    </location>
</feature>
<feature type="transmembrane region" description="Helical" evidence="7">
    <location>
        <begin position="111"/>
        <end position="130"/>
    </location>
</feature>
<feature type="transmembrane region" description="Helical" evidence="7">
    <location>
        <begin position="51"/>
        <end position="71"/>
    </location>
</feature>
<feature type="transmembrane region" description="Helical" evidence="7">
    <location>
        <begin position="83"/>
        <end position="105"/>
    </location>
</feature>
<feature type="transmembrane region" description="Helical" evidence="7">
    <location>
        <begin position="335"/>
        <end position="351"/>
    </location>
</feature>
<feature type="transmembrane region" description="Helical" evidence="7">
    <location>
        <begin position="363"/>
        <end position="389"/>
    </location>
</feature>
<keyword evidence="6 7" id="KW-0472">Membrane</keyword>
<evidence type="ECO:0000256" key="6">
    <source>
        <dbReference type="ARBA" id="ARBA00023136"/>
    </source>
</evidence>
<feature type="transmembrane region" description="Helical" evidence="7">
    <location>
        <begin position="16"/>
        <end position="39"/>
    </location>
</feature>
<name>A7I6V4_METB6</name>
<keyword evidence="4 7" id="KW-0812">Transmembrane</keyword>
<evidence type="ECO:0000313" key="10">
    <source>
        <dbReference type="Proteomes" id="UP000002408"/>
    </source>
</evidence>
<dbReference type="eggNOG" id="arCOG00144">
    <property type="taxonomic scope" value="Archaea"/>
</dbReference>
<dbReference type="KEGG" id="mbn:Mboo_0947"/>
<dbReference type="HOGENOM" id="CLU_000960_28_2_2"/>
<evidence type="ECO:0000256" key="2">
    <source>
        <dbReference type="ARBA" id="ARBA00022448"/>
    </source>
</evidence>
<reference evidence="10" key="1">
    <citation type="journal article" date="2015" name="Microbiology">
        <title>Genome of Methanoregula boonei 6A8 reveals adaptations to oligotrophic peatland environments.</title>
        <authorList>
            <person name="Braeuer S."/>
            <person name="Cadillo-Quiroz H."/>
            <person name="Kyrpides N."/>
            <person name="Woyke T."/>
            <person name="Goodwin L."/>
            <person name="Detter C."/>
            <person name="Podell S."/>
            <person name="Yavitt J.B."/>
            <person name="Zinder S.H."/>
        </authorList>
    </citation>
    <scope>NUCLEOTIDE SEQUENCE [LARGE SCALE GENOMIC DNA]</scope>
    <source>
        <strain evidence="10">DSM 21154 / JCM 14090 / 6A8</strain>
    </source>
</reference>
<feature type="transmembrane region" description="Helical" evidence="7">
    <location>
        <begin position="306"/>
        <end position="323"/>
    </location>
</feature>
<dbReference type="Gene3D" id="1.20.1250.20">
    <property type="entry name" value="MFS general substrate transporter like domains"/>
    <property type="match status" value="1"/>
</dbReference>
<evidence type="ECO:0000256" key="5">
    <source>
        <dbReference type="ARBA" id="ARBA00022989"/>
    </source>
</evidence>
<dbReference type="GO" id="GO:0022857">
    <property type="term" value="F:transmembrane transporter activity"/>
    <property type="evidence" value="ECO:0007669"/>
    <property type="project" value="InterPro"/>
</dbReference>
<dbReference type="AlphaFoldDB" id="A7I6V4"/>
<dbReference type="PANTHER" id="PTHR42718:SF46">
    <property type="entry name" value="BLR6921 PROTEIN"/>
    <property type="match status" value="1"/>
</dbReference>
<evidence type="ECO:0000259" key="8">
    <source>
        <dbReference type="PROSITE" id="PS50850"/>
    </source>
</evidence>